<name>A0A6J6ZV74_9ZZZZ</name>
<reference evidence="4" key="1">
    <citation type="submission" date="2020-05" db="EMBL/GenBank/DDBJ databases">
        <authorList>
            <person name="Chiriac C."/>
            <person name="Salcher M."/>
            <person name="Ghai R."/>
            <person name="Kavagutti S V."/>
        </authorList>
    </citation>
    <scope>NUCLEOTIDE SEQUENCE</scope>
</reference>
<gene>
    <name evidence="4" type="ORF">UFOPK3004_02023</name>
</gene>
<dbReference type="PROSITE" id="PS51898">
    <property type="entry name" value="TYR_RECOMBINASE"/>
    <property type="match status" value="1"/>
</dbReference>
<dbReference type="Pfam" id="PF00589">
    <property type="entry name" value="Phage_integrase"/>
    <property type="match status" value="1"/>
</dbReference>
<dbReference type="SUPFAM" id="SSF56349">
    <property type="entry name" value="DNA breaking-rejoining enzymes"/>
    <property type="match status" value="1"/>
</dbReference>
<accession>A0A6J6ZV74</accession>
<evidence type="ECO:0000256" key="1">
    <source>
        <dbReference type="ARBA" id="ARBA00023125"/>
    </source>
</evidence>
<dbReference type="GO" id="GO:0006310">
    <property type="term" value="P:DNA recombination"/>
    <property type="evidence" value="ECO:0007669"/>
    <property type="project" value="UniProtKB-KW"/>
</dbReference>
<keyword evidence="2" id="KW-0233">DNA recombination</keyword>
<dbReference type="GO" id="GO:0003677">
    <property type="term" value="F:DNA binding"/>
    <property type="evidence" value="ECO:0007669"/>
    <property type="project" value="UniProtKB-KW"/>
</dbReference>
<dbReference type="InterPro" id="IPR010998">
    <property type="entry name" value="Integrase_recombinase_N"/>
</dbReference>
<dbReference type="InterPro" id="IPR011010">
    <property type="entry name" value="DNA_brk_join_enz"/>
</dbReference>
<proteinExistence type="predicted"/>
<dbReference type="GO" id="GO:0015074">
    <property type="term" value="P:DNA integration"/>
    <property type="evidence" value="ECO:0007669"/>
    <property type="project" value="InterPro"/>
</dbReference>
<dbReference type="EMBL" id="CAFAAL010000308">
    <property type="protein sequence ID" value="CAB4824391.1"/>
    <property type="molecule type" value="Genomic_DNA"/>
</dbReference>
<organism evidence="4">
    <name type="scientific">freshwater metagenome</name>
    <dbReference type="NCBI Taxonomy" id="449393"/>
    <lineage>
        <taxon>unclassified sequences</taxon>
        <taxon>metagenomes</taxon>
        <taxon>ecological metagenomes</taxon>
    </lineage>
</organism>
<keyword evidence="1" id="KW-0238">DNA-binding</keyword>
<dbReference type="PANTHER" id="PTHR30349:SF86">
    <property type="entry name" value="INTEGRASE_RECOMBINASE AQ_AA09-RELATED"/>
    <property type="match status" value="1"/>
</dbReference>
<feature type="domain" description="Tyr recombinase" evidence="3">
    <location>
        <begin position="204"/>
        <end position="404"/>
    </location>
</feature>
<evidence type="ECO:0000313" key="4">
    <source>
        <dbReference type="EMBL" id="CAB4824391.1"/>
    </source>
</evidence>
<protein>
    <submittedName>
        <fullName evidence="4">Unannotated protein</fullName>
    </submittedName>
</protein>
<dbReference type="InterPro" id="IPR050090">
    <property type="entry name" value="Tyrosine_recombinase_XerCD"/>
</dbReference>
<dbReference type="Gene3D" id="1.10.443.10">
    <property type="entry name" value="Intergrase catalytic core"/>
    <property type="match status" value="1"/>
</dbReference>
<dbReference type="InterPro" id="IPR013762">
    <property type="entry name" value="Integrase-like_cat_sf"/>
</dbReference>
<sequence length="418" mass="49240">MALKKVNFEENEESIFDDAVIYTRGRYWQFRMWLTKERKYARFSLKTTNRNTAIDKAKLHYHELMSKQLAGKSYFSFTTKIAVEEYIKQRQKDVDAGLIVKGRLGTIKIHLQHWLEFIGKDTKVKELECTDCENYFYERNKGKKKTSISQSTILNEQSTINAMMNWLHKNNESHISSFDFKKLPRIDKNDEALRRATFTREEVATIQYVIPQYIADAKKNLDNKNNLTKFLAGYFLLIASITGLRSGEQRQLTWKDIHWEEAKKNKTDVSLVKIEVRRETTKVRKSRRFYVRDWEYLHDLSNILMPRHKSKPLANNFIFSGDGKTPISKAAVLRHFYIILELADIEDREKRNLVPYSFRHFFITDRIKSGLSFRQISDMCGTSVTQIENTYYHVDKEVMITNALADYMINANGEIVTL</sequence>
<dbReference type="Gene3D" id="1.10.150.130">
    <property type="match status" value="1"/>
</dbReference>
<dbReference type="AlphaFoldDB" id="A0A6J6ZV74"/>
<dbReference type="InterPro" id="IPR002104">
    <property type="entry name" value="Integrase_catalytic"/>
</dbReference>
<dbReference type="PANTHER" id="PTHR30349">
    <property type="entry name" value="PHAGE INTEGRASE-RELATED"/>
    <property type="match status" value="1"/>
</dbReference>
<evidence type="ECO:0000256" key="2">
    <source>
        <dbReference type="ARBA" id="ARBA00023172"/>
    </source>
</evidence>
<evidence type="ECO:0000259" key="3">
    <source>
        <dbReference type="PROSITE" id="PS51898"/>
    </source>
</evidence>